<organism evidence="1 2">
    <name type="scientific">Seminavis robusta</name>
    <dbReference type="NCBI Taxonomy" id="568900"/>
    <lineage>
        <taxon>Eukaryota</taxon>
        <taxon>Sar</taxon>
        <taxon>Stramenopiles</taxon>
        <taxon>Ochrophyta</taxon>
        <taxon>Bacillariophyta</taxon>
        <taxon>Bacillariophyceae</taxon>
        <taxon>Bacillariophycidae</taxon>
        <taxon>Naviculales</taxon>
        <taxon>Naviculaceae</taxon>
        <taxon>Seminavis</taxon>
    </lineage>
</organism>
<gene>
    <name evidence="1" type="ORF">SEMRO_109_G054471.1</name>
</gene>
<dbReference type="EMBL" id="CAICTM010000108">
    <property type="protein sequence ID" value="CAB9501448.1"/>
    <property type="molecule type" value="Genomic_DNA"/>
</dbReference>
<dbReference type="AlphaFoldDB" id="A0A9N8H966"/>
<dbReference type="Proteomes" id="UP001153069">
    <property type="component" value="Unassembled WGS sequence"/>
</dbReference>
<name>A0A9N8H966_9STRA</name>
<proteinExistence type="predicted"/>
<evidence type="ECO:0000313" key="1">
    <source>
        <dbReference type="EMBL" id="CAB9501448.1"/>
    </source>
</evidence>
<sequence>MMCGYRMRGYYVCMLSDESRTAAMHVKEGIMVWKPGLVELRDSLEGIRNAIIVGSSILKIVDSTVRFDSVRCRLRHDRGKIPLPSMPSRSDSLNTLPAW</sequence>
<keyword evidence="2" id="KW-1185">Reference proteome</keyword>
<protein>
    <submittedName>
        <fullName evidence="1">Uncharacterized protein</fullName>
    </submittedName>
</protein>
<accession>A0A9N8H966</accession>
<evidence type="ECO:0000313" key="2">
    <source>
        <dbReference type="Proteomes" id="UP001153069"/>
    </source>
</evidence>
<comment type="caution">
    <text evidence="1">The sequence shown here is derived from an EMBL/GenBank/DDBJ whole genome shotgun (WGS) entry which is preliminary data.</text>
</comment>
<reference evidence="1" key="1">
    <citation type="submission" date="2020-06" db="EMBL/GenBank/DDBJ databases">
        <authorList>
            <consortium name="Plant Systems Biology data submission"/>
        </authorList>
    </citation>
    <scope>NUCLEOTIDE SEQUENCE</scope>
    <source>
        <strain evidence="1">D6</strain>
    </source>
</reference>